<dbReference type="RefSeq" id="WP_261927875.1">
    <property type="nucleotide sequence ID" value="NZ_CALYLG010000378.1"/>
</dbReference>
<evidence type="ECO:0000313" key="1">
    <source>
        <dbReference type="EMBL" id="WGK87231.1"/>
    </source>
</evidence>
<evidence type="ECO:0008006" key="3">
    <source>
        <dbReference type="Google" id="ProtNLM"/>
    </source>
</evidence>
<sequence>MKNKLIKVGVISIGALSLFGCGNDVPTCSAKETQDLVKQIANEEMGNQIGVEAASNFTYSLKGIRTTDENDKTGAFKCAADLYIHAANGGENDIPITYTVEGTDDGKEFYVNVFGL</sequence>
<dbReference type="EMBL" id="CP118712">
    <property type="protein sequence ID" value="WGK87231.1"/>
    <property type="molecule type" value="Genomic_DNA"/>
</dbReference>
<name>A0ABD7YQJ2_9VIBR</name>
<dbReference type="AlphaFoldDB" id="A0ABD7YQJ2"/>
<reference evidence="1 2" key="1">
    <citation type="submission" date="2022-02" db="EMBL/GenBank/DDBJ databases">
        <title>Emergence and expansion in Europe of a Vibrio aestuarianus clonal complex pathogenic for oysters.</title>
        <authorList>
            <person name="Mesnil A."/>
            <person name="Travers M.-A."/>
        </authorList>
    </citation>
    <scope>NUCLEOTIDE SEQUENCE [LARGE SCALE GENOMIC DNA]</scope>
    <source>
        <strain evidence="1 2">U17</strain>
    </source>
</reference>
<dbReference type="PROSITE" id="PS51257">
    <property type="entry name" value="PROKAR_LIPOPROTEIN"/>
    <property type="match status" value="1"/>
</dbReference>
<accession>A0ABD7YQJ2</accession>
<evidence type="ECO:0000313" key="2">
    <source>
        <dbReference type="Proteomes" id="UP001241226"/>
    </source>
</evidence>
<organism evidence="1 2">
    <name type="scientific">Vibrio aestuarianus</name>
    <dbReference type="NCBI Taxonomy" id="28171"/>
    <lineage>
        <taxon>Bacteria</taxon>
        <taxon>Pseudomonadati</taxon>
        <taxon>Pseudomonadota</taxon>
        <taxon>Gammaproteobacteria</taxon>
        <taxon>Vibrionales</taxon>
        <taxon>Vibrionaceae</taxon>
        <taxon>Vibrio</taxon>
    </lineage>
</organism>
<dbReference type="Proteomes" id="UP001241226">
    <property type="component" value="Chromosome 2"/>
</dbReference>
<protein>
    <recommendedName>
        <fullName evidence="3">Lipoprotein</fullName>
    </recommendedName>
</protein>
<gene>
    <name evidence="1" type="ORF">PYE67_13995</name>
</gene>
<proteinExistence type="predicted"/>